<name>A0A1R3GES9_9ROSI</name>
<dbReference type="Pfam" id="PF00330">
    <property type="entry name" value="Aconitase"/>
    <property type="match status" value="1"/>
</dbReference>
<dbReference type="InterPro" id="IPR006249">
    <property type="entry name" value="Aconitase/IRP2"/>
</dbReference>
<dbReference type="AlphaFoldDB" id="A0A1R3GES9"/>
<evidence type="ECO:0000259" key="4">
    <source>
        <dbReference type="Pfam" id="PF00330"/>
    </source>
</evidence>
<dbReference type="STRING" id="93759.A0A1R3GES9"/>
<dbReference type="GO" id="GO:0051536">
    <property type="term" value="F:iron-sulfur cluster binding"/>
    <property type="evidence" value="ECO:0007669"/>
    <property type="project" value="UniProtKB-KW"/>
</dbReference>
<dbReference type="PANTHER" id="PTHR11670">
    <property type="entry name" value="ACONITASE/IRON-RESPONSIVE ELEMENT FAMILY MEMBER"/>
    <property type="match status" value="1"/>
</dbReference>
<dbReference type="OrthoDB" id="2224430at2759"/>
<dbReference type="InterPro" id="IPR015931">
    <property type="entry name" value="Acnase/IPM_dHydase_lsu_aba_1/3"/>
</dbReference>
<keyword evidence="3" id="KW-0411">Iron-sulfur</keyword>
<dbReference type="EMBL" id="AWUE01022723">
    <property type="protein sequence ID" value="OMO56579.1"/>
    <property type="molecule type" value="Genomic_DNA"/>
</dbReference>
<dbReference type="InterPro" id="IPR036008">
    <property type="entry name" value="Aconitase_4Fe-4S_dom"/>
</dbReference>
<dbReference type="InterPro" id="IPR001030">
    <property type="entry name" value="Acoase/IPM_deHydtase_lsu_aba"/>
</dbReference>
<keyword evidence="6" id="KW-1185">Reference proteome</keyword>
<accession>A0A1R3GES9</accession>
<dbReference type="Proteomes" id="UP000187203">
    <property type="component" value="Unassembled WGS sequence"/>
</dbReference>
<organism evidence="5 6">
    <name type="scientific">Corchorus olitorius</name>
    <dbReference type="NCBI Taxonomy" id="93759"/>
    <lineage>
        <taxon>Eukaryota</taxon>
        <taxon>Viridiplantae</taxon>
        <taxon>Streptophyta</taxon>
        <taxon>Embryophyta</taxon>
        <taxon>Tracheophyta</taxon>
        <taxon>Spermatophyta</taxon>
        <taxon>Magnoliopsida</taxon>
        <taxon>eudicotyledons</taxon>
        <taxon>Gunneridae</taxon>
        <taxon>Pentapetalae</taxon>
        <taxon>rosids</taxon>
        <taxon>malvids</taxon>
        <taxon>Malvales</taxon>
        <taxon>Malvaceae</taxon>
        <taxon>Grewioideae</taxon>
        <taxon>Apeibeae</taxon>
        <taxon>Corchorus</taxon>
    </lineage>
</organism>
<evidence type="ECO:0000256" key="1">
    <source>
        <dbReference type="ARBA" id="ARBA00022723"/>
    </source>
</evidence>
<evidence type="ECO:0000313" key="6">
    <source>
        <dbReference type="Proteomes" id="UP000187203"/>
    </source>
</evidence>
<sequence>MEHEFQRNKERYAFLKWGSIAFDNMLVVPPGSGIVHQVNLEHLGRVVFNNDGILYPDSVVDTDSHTTMIDGLGATTHNLQGRLRTFIPPLLVLETITMGCKDILQGYSSQNHVLKIKSCHQNRFLGGCLMERGLRLSSPLYLLKHLESITSKEAEILEQIKKLQPSENPMHKGNQQI</sequence>
<dbReference type="GO" id="GO:0046872">
    <property type="term" value="F:metal ion binding"/>
    <property type="evidence" value="ECO:0007669"/>
    <property type="project" value="UniProtKB-KW"/>
</dbReference>
<reference evidence="6" key="1">
    <citation type="submission" date="2013-09" db="EMBL/GenBank/DDBJ databases">
        <title>Corchorus olitorius genome sequencing.</title>
        <authorList>
            <person name="Alam M."/>
            <person name="Haque M.S."/>
            <person name="Islam M.S."/>
            <person name="Emdad E.M."/>
            <person name="Islam M.M."/>
            <person name="Ahmed B."/>
            <person name="Halim A."/>
            <person name="Hossen Q.M.M."/>
            <person name="Hossain M.Z."/>
            <person name="Ahmed R."/>
            <person name="Khan M.M."/>
            <person name="Islam R."/>
            <person name="Rashid M.M."/>
            <person name="Khan S.A."/>
            <person name="Rahman M.S."/>
            <person name="Alam M."/>
            <person name="Yahiya A.S."/>
            <person name="Khan M.S."/>
            <person name="Azam M.S."/>
            <person name="Haque T."/>
            <person name="Lashkar M.Z.H."/>
            <person name="Akhand A.I."/>
            <person name="Morshed G."/>
            <person name="Roy S."/>
            <person name="Uddin K.S."/>
            <person name="Rabeya T."/>
            <person name="Hossain A.S."/>
            <person name="Chowdhury A."/>
            <person name="Snigdha A.R."/>
            <person name="Mortoza M.S."/>
            <person name="Matin S.A."/>
            <person name="Hoque S.M.E."/>
            <person name="Islam M.K."/>
            <person name="Roy D.K."/>
            <person name="Haider R."/>
            <person name="Moosa M.M."/>
            <person name="Elias S.M."/>
            <person name="Hasan A.M."/>
            <person name="Jahan S."/>
            <person name="Shafiuddin M."/>
            <person name="Mahmood N."/>
            <person name="Shommy N.S."/>
        </authorList>
    </citation>
    <scope>NUCLEOTIDE SEQUENCE [LARGE SCALE GENOMIC DNA]</scope>
    <source>
        <strain evidence="6">cv. O-4</strain>
    </source>
</reference>
<proteinExistence type="predicted"/>
<keyword evidence="2" id="KW-0408">Iron</keyword>
<evidence type="ECO:0000313" key="5">
    <source>
        <dbReference type="EMBL" id="OMO56579.1"/>
    </source>
</evidence>
<evidence type="ECO:0000256" key="3">
    <source>
        <dbReference type="ARBA" id="ARBA00023014"/>
    </source>
</evidence>
<comment type="caution">
    <text evidence="5">The sequence shown here is derived from an EMBL/GenBank/DDBJ whole genome shotgun (WGS) entry which is preliminary data.</text>
</comment>
<gene>
    <name evidence="5" type="ORF">COLO4_35606</name>
</gene>
<feature type="domain" description="Aconitase/3-isopropylmalate dehydratase large subunit alpha/beta/alpha" evidence="4">
    <location>
        <begin position="1"/>
        <end position="75"/>
    </location>
</feature>
<dbReference type="SUPFAM" id="SSF53732">
    <property type="entry name" value="Aconitase iron-sulfur domain"/>
    <property type="match status" value="1"/>
</dbReference>
<dbReference type="Gene3D" id="3.30.499.10">
    <property type="entry name" value="Aconitase, domain 3"/>
    <property type="match status" value="1"/>
</dbReference>
<keyword evidence="1" id="KW-0479">Metal-binding</keyword>
<protein>
    <submittedName>
        <fullName evidence="5">Aconitase/3-isopropylmalate dehydratase large subunit, alpha/beta/alpha</fullName>
    </submittedName>
</protein>
<evidence type="ECO:0000256" key="2">
    <source>
        <dbReference type="ARBA" id="ARBA00023004"/>
    </source>
</evidence>
<dbReference type="PRINTS" id="PR00415">
    <property type="entry name" value="ACONITASE"/>
</dbReference>